<accession>A0A1L3GJM4</accession>
<dbReference type="KEGG" id="pace:A6070_10855"/>
<dbReference type="STRING" id="29542.A6070_10855"/>
<gene>
    <name evidence="3" type="ORF">A7E75_02235</name>
</gene>
<dbReference type="AlphaFoldDB" id="A0A1L3GJM4"/>
<evidence type="ECO:0000313" key="3">
    <source>
        <dbReference type="EMBL" id="APG26142.1"/>
    </source>
</evidence>
<feature type="domain" description="BD-FAE-like" evidence="2">
    <location>
        <begin position="115"/>
        <end position="205"/>
    </location>
</feature>
<protein>
    <submittedName>
        <fullName evidence="3">Esterase</fullName>
    </submittedName>
</protein>
<dbReference type="InterPro" id="IPR049492">
    <property type="entry name" value="BD-FAE-like_dom"/>
</dbReference>
<evidence type="ECO:0000259" key="2">
    <source>
        <dbReference type="Pfam" id="PF20434"/>
    </source>
</evidence>
<dbReference type="SUPFAM" id="SSF53474">
    <property type="entry name" value="alpha/beta-Hydrolases"/>
    <property type="match status" value="1"/>
</dbReference>
<evidence type="ECO:0000313" key="4">
    <source>
        <dbReference type="Proteomes" id="UP000182264"/>
    </source>
</evidence>
<dbReference type="EMBL" id="CP015518">
    <property type="protein sequence ID" value="APG26142.1"/>
    <property type="molecule type" value="Genomic_DNA"/>
</dbReference>
<reference evidence="3 4" key="1">
    <citation type="journal article" date="2017" name="Genome Announc.">
        <title>Complete Genome Sequences of Two Acetylene-Fermenting Pelobacter acetylenicus Strains.</title>
        <authorList>
            <person name="Sutton J.M."/>
            <person name="Baesman S.M."/>
            <person name="Fierst J.L."/>
            <person name="Poret-Peterson A.T."/>
            <person name="Oremland R.S."/>
            <person name="Dunlap D.S."/>
            <person name="Akob D.M."/>
        </authorList>
    </citation>
    <scope>NUCLEOTIDE SEQUENCE [LARGE SCALE GENOMIC DNA]</scope>
    <source>
        <strain evidence="3 4">DSM 3247</strain>
    </source>
</reference>
<evidence type="ECO:0000256" key="1">
    <source>
        <dbReference type="ARBA" id="ARBA00022801"/>
    </source>
</evidence>
<dbReference type="Gene3D" id="3.40.50.1820">
    <property type="entry name" value="alpha/beta hydrolase"/>
    <property type="match status" value="1"/>
</dbReference>
<keyword evidence="4" id="KW-1185">Reference proteome</keyword>
<organism evidence="3 4">
    <name type="scientific">Syntrophotalea acetylenica</name>
    <name type="common">Pelobacter acetylenicus</name>
    <dbReference type="NCBI Taxonomy" id="29542"/>
    <lineage>
        <taxon>Bacteria</taxon>
        <taxon>Pseudomonadati</taxon>
        <taxon>Thermodesulfobacteriota</taxon>
        <taxon>Desulfuromonadia</taxon>
        <taxon>Desulfuromonadales</taxon>
        <taxon>Syntrophotaleaceae</taxon>
        <taxon>Syntrophotalea</taxon>
    </lineage>
</organism>
<sequence>MGTKGNGQGRYAHLTTAGSVRDIVEHPAFESFSQLILPTEQDTRYLDTPLSNVRSLMPYHGHVHPDTVVGALNRMIDDVNDGKAVFYDFYAEQQKRDDFAKENTGLFFYRGEKGAPFAIVCPGGGFSYIGSLHEGYPLALEISKKKYNAFVIRYRIGSQQKATEDLAAAITYIFENAEALGVSTAGYSLWGGSAGARMVGNIALSGVAAYQGDDLPKPSTAVIAYTGQSSFSEDFPPTFMTTSANDGIANVLSVDRRVKNLCEAGVEVEYRRYRTAGHGFGLGTGTDAEGWLDLAVQFWEKHLNETISH</sequence>
<keyword evidence="1" id="KW-0378">Hydrolase</keyword>
<dbReference type="OrthoDB" id="9771666at2"/>
<proteinExistence type="predicted"/>
<dbReference type="GO" id="GO:0016787">
    <property type="term" value="F:hydrolase activity"/>
    <property type="evidence" value="ECO:0007669"/>
    <property type="project" value="UniProtKB-KW"/>
</dbReference>
<dbReference type="Proteomes" id="UP000182264">
    <property type="component" value="Chromosome"/>
</dbReference>
<dbReference type="PANTHER" id="PTHR48081:SF6">
    <property type="entry name" value="PEPTIDASE S9 PROLYL OLIGOPEPTIDASE CATALYTIC DOMAIN-CONTAINING PROTEIN"/>
    <property type="match status" value="1"/>
</dbReference>
<dbReference type="PANTHER" id="PTHR48081">
    <property type="entry name" value="AB HYDROLASE SUPERFAMILY PROTEIN C4A8.06C"/>
    <property type="match status" value="1"/>
</dbReference>
<dbReference type="InterPro" id="IPR050300">
    <property type="entry name" value="GDXG_lipolytic_enzyme"/>
</dbReference>
<dbReference type="InterPro" id="IPR029058">
    <property type="entry name" value="AB_hydrolase_fold"/>
</dbReference>
<name>A0A1L3GJM4_SYNAC</name>
<dbReference type="Pfam" id="PF20434">
    <property type="entry name" value="BD-FAE"/>
    <property type="match status" value="1"/>
</dbReference>